<dbReference type="HOGENOM" id="CLU_010194_1_2_0"/>
<dbReference type="CDD" id="cd05344">
    <property type="entry name" value="BKR_like_SDR_like"/>
    <property type="match status" value="1"/>
</dbReference>
<dbReference type="GO" id="GO:0004316">
    <property type="term" value="F:3-oxoacyl-[acyl-carrier-protein] reductase (NADPH) activity"/>
    <property type="evidence" value="ECO:0007669"/>
    <property type="project" value="UniProtKB-EC"/>
</dbReference>
<dbReference type="eggNOG" id="COG1028">
    <property type="taxonomic scope" value="Bacteria"/>
</dbReference>
<dbReference type="InterPro" id="IPR036291">
    <property type="entry name" value="NAD(P)-bd_dom_sf"/>
</dbReference>
<name>F2NKF6_MARHT</name>
<dbReference type="InterPro" id="IPR050259">
    <property type="entry name" value="SDR"/>
</dbReference>
<organism evidence="2 3">
    <name type="scientific">Marinithermus hydrothermalis (strain DSM 14884 / JCM 11576 / T1)</name>
    <dbReference type="NCBI Taxonomy" id="869210"/>
    <lineage>
        <taxon>Bacteria</taxon>
        <taxon>Thermotogati</taxon>
        <taxon>Deinococcota</taxon>
        <taxon>Deinococci</taxon>
        <taxon>Thermales</taxon>
        <taxon>Thermaceae</taxon>
        <taxon>Marinithermus</taxon>
    </lineage>
</organism>
<accession>F2NKF6</accession>
<keyword evidence="3" id="KW-1185">Reference proteome</keyword>
<dbReference type="FunFam" id="3.40.50.720:FF:000084">
    <property type="entry name" value="Short-chain dehydrogenase reductase"/>
    <property type="match status" value="1"/>
</dbReference>
<dbReference type="PANTHER" id="PTHR42879:SF6">
    <property type="entry name" value="NADPH-DEPENDENT REDUCTASE BACG"/>
    <property type="match status" value="1"/>
</dbReference>
<protein>
    <submittedName>
        <fullName evidence="2">3-oxoacyl-(Acyl-carrier-protein) reductase</fullName>
        <ecNumber evidence="2">1.1.1.100</ecNumber>
    </submittedName>
</protein>
<proteinExistence type="inferred from homology"/>
<dbReference type="SUPFAM" id="SSF51735">
    <property type="entry name" value="NAD(P)-binding Rossmann-fold domains"/>
    <property type="match status" value="1"/>
</dbReference>
<reference evidence="2 3" key="1">
    <citation type="journal article" date="2012" name="Stand. Genomic Sci.">
        <title>Complete genome sequence of the aerobic, heterotroph Marinithermus hydrothermalis type strain (T1(T)) from a deep-sea hydrothermal vent chimney.</title>
        <authorList>
            <person name="Copeland A."/>
            <person name="Gu W."/>
            <person name="Yasawong M."/>
            <person name="Lapidus A."/>
            <person name="Lucas S."/>
            <person name="Deshpande S."/>
            <person name="Pagani I."/>
            <person name="Tapia R."/>
            <person name="Cheng J.F."/>
            <person name="Goodwin L.A."/>
            <person name="Pitluck S."/>
            <person name="Liolios K."/>
            <person name="Ivanova N."/>
            <person name="Mavromatis K."/>
            <person name="Mikhailova N."/>
            <person name="Pati A."/>
            <person name="Chen A."/>
            <person name="Palaniappan K."/>
            <person name="Land M."/>
            <person name="Pan C."/>
            <person name="Brambilla E.M."/>
            <person name="Rohde M."/>
            <person name="Tindall B.J."/>
            <person name="Sikorski J."/>
            <person name="Goker M."/>
            <person name="Detter J.C."/>
            <person name="Bristow J."/>
            <person name="Eisen J.A."/>
            <person name="Markowitz V."/>
            <person name="Hugenholtz P."/>
            <person name="Kyrpides N.C."/>
            <person name="Klenk H.P."/>
            <person name="Woyke T."/>
        </authorList>
    </citation>
    <scope>NUCLEOTIDE SEQUENCE [LARGE SCALE GENOMIC DNA]</scope>
    <source>
        <strain evidence="3">DSM 14884 / JCM 11576 / T1</strain>
    </source>
</reference>
<dbReference type="Pfam" id="PF13561">
    <property type="entry name" value="adh_short_C2"/>
    <property type="match status" value="1"/>
</dbReference>
<dbReference type="EMBL" id="CP002630">
    <property type="protein sequence ID" value="AEB12405.1"/>
    <property type="molecule type" value="Genomic_DNA"/>
</dbReference>
<dbReference type="Gene3D" id="3.40.50.720">
    <property type="entry name" value="NAD(P)-binding Rossmann-like Domain"/>
    <property type="match status" value="1"/>
</dbReference>
<dbReference type="RefSeq" id="WP_013704452.1">
    <property type="nucleotide sequence ID" value="NC_015387.1"/>
</dbReference>
<evidence type="ECO:0000256" key="1">
    <source>
        <dbReference type="ARBA" id="ARBA00006484"/>
    </source>
</evidence>
<dbReference type="Proteomes" id="UP000007030">
    <property type="component" value="Chromosome"/>
</dbReference>
<dbReference type="AlphaFoldDB" id="F2NKF6"/>
<dbReference type="InterPro" id="IPR002347">
    <property type="entry name" value="SDR_fam"/>
</dbReference>
<comment type="similarity">
    <text evidence="1">Belongs to the short-chain dehydrogenases/reductases (SDR) family.</text>
</comment>
<dbReference type="STRING" id="869210.Marky_1670"/>
<sequence>MDLGLKGKTALVTGASQGIGKGVALALAREGARVMVTARNAERLEALVEEIRAAGGEAAYFAGDLSAPETVDALYQATLERFGPVEVLLGNTGGPAPGPAEALEEAAWREAAELLFYPMVRLVRRVLPEMKARQWGRILFITSLSVKEPIPNLALSNALRAAVTGFAKTLSTEVAPYGITVNCLGPGYTRTERLVHLFEDRAQRQGIPVEEAYRAQEAQIPMRRLARVEEIADVAAFLLSERASYVTGQTLVVDGGATHALL</sequence>
<dbReference type="EC" id="1.1.1.100" evidence="2"/>
<evidence type="ECO:0000313" key="3">
    <source>
        <dbReference type="Proteomes" id="UP000007030"/>
    </source>
</evidence>
<gene>
    <name evidence="2" type="ordered locus">Marky_1670</name>
</gene>
<dbReference type="KEGG" id="mhd:Marky_1670"/>
<evidence type="ECO:0000313" key="2">
    <source>
        <dbReference type="EMBL" id="AEB12405.1"/>
    </source>
</evidence>
<dbReference type="OrthoDB" id="9803333at2"/>
<dbReference type="PANTHER" id="PTHR42879">
    <property type="entry name" value="3-OXOACYL-(ACYL-CARRIER-PROTEIN) REDUCTASE"/>
    <property type="match status" value="1"/>
</dbReference>
<keyword evidence="2" id="KW-0560">Oxidoreductase</keyword>
<dbReference type="PRINTS" id="PR00081">
    <property type="entry name" value="GDHRDH"/>
</dbReference>